<dbReference type="EMBL" id="CVRY01000003">
    <property type="protein sequence ID" value="CRL61966.1"/>
    <property type="molecule type" value="Genomic_DNA"/>
</dbReference>
<evidence type="ECO:0000256" key="8">
    <source>
        <dbReference type="ARBA" id="ARBA00022985"/>
    </source>
</evidence>
<evidence type="ECO:0000256" key="12">
    <source>
        <dbReference type="SAM" id="Phobius"/>
    </source>
</evidence>
<comment type="subcellular location">
    <subcellularLocation>
        <location evidence="1">Cell membrane</location>
        <topology evidence="1">Multi-pass membrane protein</topology>
    </subcellularLocation>
</comment>
<feature type="transmembrane region" description="Helical" evidence="12">
    <location>
        <begin position="114"/>
        <end position="133"/>
    </location>
</feature>
<evidence type="ECO:0000256" key="3">
    <source>
        <dbReference type="ARBA" id="ARBA00022475"/>
    </source>
</evidence>
<evidence type="ECO:0000256" key="11">
    <source>
        <dbReference type="ARBA" id="ARBA00023136"/>
    </source>
</evidence>
<dbReference type="Gene3D" id="1.10.3730.20">
    <property type="match status" value="2"/>
</dbReference>
<dbReference type="InterPro" id="IPR000620">
    <property type="entry name" value="EamA_dom"/>
</dbReference>
<evidence type="ECO:0000256" key="6">
    <source>
        <dbReference type="ARBA" id="ARBA00022556"/>
    </source>
</evidence>
<evidence type="ECO:0000256" key="9">
    <source>
        <dbReference type="ARBA" id="ARBA00022989"/>
    </source>
</evidence>
<keyword evidence="6" id="KW-0441">Lipid A biosynthesis</keyword>
<gene>
    <name evidence="14" type="ORF">BN1804_01730</name>
</gene>
<name>A0A0G4Q8L7_9GAMM</name>
<keyword evidence="9 12" id="KW-1133">Transmembrane helix</keyword>
<evidence type="ECO:0000256" key="5">
    <source>
        <dbReference type="ARBA" id="ARBA00022519"/>
    </source>
</evidence>
<feature type="transmembrane region" description="Helical" evidence="12">
    <location>
        <begin position="145"/>
        <end position="162"/>
    </location>
</feature>
<dbReference type="InterPro" id="IPR000390">
    <property type="entry name" value="Small_drug/metabolite_transptr"/>
</dbReference>
<dbReference type="GO" id="GO:0009245">
    <property type="term" value="P:lipid A biosynthetic process"/>
    <property type="evidence" value="ECO:0007669"/>
    <property type="project" value="UniProtKB-KW"/>
</dbReference>
<feature type="transmembrane region" description="Helical" evidence="12">
    <location>
        <begin position="234"/>
        <end position="256"/>
    </location>
</feature>
<evidence type="ECO:0000256" key="2">
    <source>
        <dbReference type="ARBA" id="ARBA00022448"/>
    </source>
</evidence>
<evidence type="ECO:0000259" key="13">
    <source>
        <dbReference type="Pfam" id="PF00892"/>
    </source>
</evidence>
<sequence>MSMTIFIAVLFAAIFHACWNALVKVGNDRFLGISLLTFFSGVVTLPALFWIGLPDVGAWKWLALSVLFHVGYTLSLSRCYTLADFNQVYPISRGSAPLMTAFLGFFLFHETLPITGLLGILLIILGIILISRSRKIAAFNLRKDALFFALLTALFTASYTLSDGNGSRVGETPFAYILWLFFLNGIAMYLLAWLRYRQHLKTKIKDYWKPAFLGGLMQLVSYGIVIWAMSHASIVLVAALRETSVLFAMILSVYLLKEQFNRKQLLACLVILAGIVAIKMG</sequence>
<feature type="domain" description="EamA" evidence="13">
    <location>
        <begin position="6"/>
        <end position="131"/>
    </location>
</feature>
<evidence type="ECO:0000256" key="4">
    <source>
        <dbReference type="ARBA" id="ARBA00022516"/>
    </source>
</evidence>
<keyword evidence="11 12" id="KW-0472">Membrane</keyword>
<dbReference type="RefSeq" id="WP_072063725.1">
    <property type="nucleotide sequence ID" value="NZ_CVRY01000003.1"/>
</dbReference>
<dbReference type="GO" id="GO:0005886">
    <property type="term" value="C:plasma membrane"/>
    <property type="evidence" value="ECO:0007669"/>
    <property type="project" value="UniProtKB-SubCell"/>
</dbReference>
<dbReference type="InterPro" id="IPR037185">
    <property type="entry name" value="EmrE-like"/>
</dbReference>
<feature type="transmembrane region" description="Helical" evidence="12">
    <location>
        <begin position="207"/>
        <end position="228"/>
    </location>
</feature>
<proteinExistence type="predicted"/>
<protein>
    <submittedName>
        <fullName evidence="14">EamA-like transporter family protein</fullName>
    </submittedName>
</protein>
<evidence type="ECO:0000313" key="14">
    <source>
        <dbReference type="EMBL" id="CRL61966.1"/>
    </source>
</evidence>
<organism evidence="14 15">
    <name type="scientific">Proteus penneri</name>
    <dbReference type="NCBI Taxonomy" id="102862"/>
    <lineage>
        <taxon>Bacteria</taxon>
        <taxon>Pseudomonadati</taxon>
        <taxon>Pseudomonadota</taxon>
        <taxon>Gammaproteobacteria</taxon>
        <taxon>Enterobacterales</taxon>
        <taxon>Morganellaceae</taxon>
        <taxon>Proteus</taxon>
    </lineage>
</organism>
<accession>A0A0G4Q8L7</accession>
<evidence type="ECO:0000256" key="1">
    <source>
        <dbReference type="ARBA" id="ARBA00004651"/>
    </source>
</evidence>
<keyword evidence="10" id="KW-0443">Lipid metabolism</keyword>
<feature type="transmembrane region" description="Helical" evidence="12">
    <location>
        <begin position="6"/>
        <end position="23"/>
    </location>
</feature>
<dbReference type="Pfam" id="PF00892">
    <property type="entry name" value="EamA"/>
    <property type="match status" value="2"/>
</dbReference>
<dbReference type="PANTHER" id="PTHR30561">
    <property type="entry name" value="SMR FAMILY PROTON-DEPENDENT DRUG EFFLUX TRANSPORTER SUGE"/>
    <property type="match status" value="1"/>
</dbReference>
<dbReference type="Proteomes" id="UP000183920">
    <property type="component" value="Unassembled WGS sequence"/>
</dbReference>
<keyword evidence="3" id="KW-1003">Cell membrane</keyword>
<feature type="transmembrane region" description="Helical" evidence="12">
    <location>
        <begin position="30"/>
        <end position="52"/>
    </location>
</feature>
<reference evidence="15" key="1">
    <citation type="submission" date="2015-06" db="EMBL/GenBank/DDBJ databases">
        <authorList>
            <person name="Urmite Genomes"/>
        </authorList>
    </citation>
    <scope>NUCLEOTIDE SEQUENCE [LARGE SCALE GENOMIC DNA]</scope>
    <source>
        <strain evidence="15">CSUR P1867</strain>
    </source>
</reference>
<dbReference type="PANTHER" id="PTHR30561:SF9">
    <property type="entry name" value="4-AMINO-4-DEOXY-L-ARABINOSE-PHOSPHOUNDECAPRENOL FLIPPASE SUBUNIT ARNF-RELATED"/>
    <property type="match status" value="1"/>
</dbReference>
<keyword evidence="8" id="KW-0448">Lipopolysaccharide biosynthesis</keyword>
<keyword evidence="5" id="KW-0997">Cell inner membrane</keyword>
<feature type="domain" description="EamA" evidence="13">
    <location>
        <begin position="146"/>
        <end position="278"/>
    </location>
</feature>
<evidence type="ECO:0000256" key="7">
    <source>
        <dbReference type="ARBA" id="ARBA00022692"/>
    </source>
</evidence>
<keyword evidence="4" id="KW-0444">Lipid biosynthesis</keyword>
<dbReference type="GO" id="GO:0009103">
    <property type="term" value="P:lipopolysaccharide biosynthetic process"/>
    <property type="evidence" value="ECO:0007669"/>
    <property type="project" value="UniProtKB-KW"/>
</dbReference>
<dbReference type="AlphaFoldDB" id="A0A0G4Q8L7"/>
<evidence type="ECO:0000256" key="10">
    <source>
        <dbReference type="ARBA" id="ARBA00023098"/>
    </source>
</evidence>
<keyword evidence="7 12" id="KW-0812">Transmembrane</keyword>
<keyword evidence="2" id="KW-0813">Transport</keyword>
<evidence type="ECO:0000313" key="15">
    <source>
        <dbReference type="Proteomes" id="UP000183920"/>
    </source>
</evidence>
<dbReference type="GO" id="GO:0022857">
    <property type="term" value="F:transmembrane transporter activity"/>
    <property type="evidence" value="ECO:0007669"/>
    <property type="project" value="InterPro"/>
</dbReference>
<feature type="transmembrane region" description="Helical" evidence="12">
    <location>
        <begin position="174"/>
        <end position="195"/>
    </location>
</feature>
<dbReference type="SUPFAM" id="SSF103481">
    <property type="entry name" value="Multidrug resistance efflux transporter EmrE"/>
    <property type="match status" value="2"/>
</dbReference>